<evidence type="ECO:0000313" key="3">
    <source>
        <dbReference type="Proteomes" id="UP000230233"/>
    </source>
</evidence>
<feature type="region of interest" description="Disordered" evidence="1">
    <location>
        <begin position="1"/>
        <end position="29"/>
    </location>
</feature>
<keyword evidence="3" id="KW-1185">Reference proteome</keyword>
<feature type="region of interest" description="Disordered" evidence="1">
    <location>
        <begin position="45"/>
        <end position="87"/>
    </location>
</feature>
<evidence type="ECO:0000313" key="2">
    <source>
        <dbReference type="EMBL" id="PIC34504.1"/>
    </source>
</evidence>
<gene>
    <name evidence="2" type="primary">Cni-spe-17</name>
    <name evidence="2" type="synonym">Cnig_chr_IV.g14129</name>
    <name evidence="2" type="ORF">B9Z55_014129</name>
</gene>
<dbReference type="STRING" id="1611254.A0A2G5U4N8"/>
<dbReference type="AlphaFoldDB" id="A0A2G5U4N8"/>
<feature type="compositionally biased region" description="Low complexity" evidence="1">
    <location>
        <begin position="57"/>
        <end position="87"/>
    </location>
</feature>
<proteinExistence type="predicted"/>
<sequence length="181" mass="20328">MGPSAIAGSSFSSTTPFVPEQKWPTTPNISCRFGEKIVPWKMEAHAQRVQPPRAPMTSTSGSDFVTTTTATTGTTGSTPSGTHSSDTGYGLVSLRSDCTDEAIGLELTQEEKEWLKLAHEFTATEKPFKEQKGFHVARKLRTWHPRRHVTWTFLRRLYNGRQDMKDDELRNIAELSIEEKN</sequence>
<dbReference type="Proteomes" id="UP000230233">
    <property type="component" value="Chromosome IV"/>
</dbReference>
<feature type="compositionally biased region" description="Polar residues" evidence="1">
    <location>
        <begin position="7"/>
        <end position="16"/>
    </location>
</feature>
<evidence type="ECO:0000256" key="1">
    <source>
        <dbReference type="SAM" id="MobiDB-lite"/>
    </source>
</evidence>
<accession>A0A2G5U4N8</accession>
<organism evidence="2 3">
    <name type="scientific">Caenorhabditis nigoni</name>
    <dbReference type="NCBI Taxonomy" id="1611254"/>
    <lineage>
        <taxon>Eukaryota</taxon>
        <taxon>Metazoa</taxon>
        <taxon>Ecdysozoa</taxon>
        <taxon>Nematoda</taxon>
        <taxon>Chromadorea</taxon>
        <taxon>Rhabditida</taxon>
        <taxon>Rhabditina</taxon>
        <taxon>Rhabditomorpha</taxon>
        <taxon>Rhabditoidea</taxon>
        <taxon>Rhabditidae</taxon>
        <taxon>Peloderinae</taxon>
        <taxon>Caenorhabditis</taxon>
    </lineage>
</organism>
<protein>
    <submittedName>
        <fullName evidence="2">Uncharacterized protein</fullName>
    </submittedName>
</protein>
<dbReference type="EMBL" id="PDUG01000004">
    <property type="protein sequence ID" value="PIC34504.1"/>
    <property type="molecule type" value="Genomic_DNA"/>
</dbReference>
<reference evidence="3" key="1">
    <citation type="submission" date="2017-10" db="EMBL/GenBank/DDBJ databases">
        <title>Rapid genome shrinkage in a self-fertile nematode reveals novel sperm competition proteins.</title>
        <authorList>
            <person name="Yin D."/>
            <person name="Schwarz E.M."/>
            <person name="Thomas C.G."/>
            <person name="Felde R.L."/>
            <person name="Korf I.F."/>
            <person name="Cutter A.D."/>
            <person name="Schartner C.M."/>
            <person name="Ralston E.J."/>
            <person name="Meyer B.J."/>
            <person name="Haag E.S."/>
        </authorList>
    </citation>
    <scope>NUCLEOTIDE SEQUENCE [LARGE SCALE GENOMIC DNA]</scope>
    <source>
        <strain evidence="3">JU1422</strain>
    </source>
</reference>
<dbReference type="OrthoDB" id="5861477at2759"/>
<name>A0A2G5U4N8_9PELO</name>
<comment type="caution">
    <text evidence="2">The sequence shown here is derived from an EMBL/GenBank/DDBJ whole genome shotgun (WGS) entry which is preliminary data.</text>
</comment>